<feature type="coiled-coil region" evidence="6">
    <location>
        <begin position="1168"/>
        <end position="1209"/>
    </location>
</feature>
<feature type="domain" description="Kinesin motor" evidence="8">
    <location>
        <begin position="5"/>
        <end position="339"/>
    </location>
</feature>
<dbReference type="Proteomes" id="UP000242875">
    <property type="component" value="Unassembled WGS sequence"/>
</dbReference>
<evidence type="ECO:0000256" key="3">
    <source>
        <dbReference type="ARBA" id="ARBA00023054"/>
    </source>
</evidence>
<evidence type="ECO:0000256" key="7">
    <source>
        <dbReference type="SAM" id="MobiDB-lite"/>
    </source>
</evidence>
<dbReference type="FunFam" id="3.40.850.10:FF:000026">
    <property type="entry name" value="Centromere-associated protein E"/>
    <property type="match status" value="1"/>
</dbReference>
<evidence type="ECO:0000256" key="5">
    <source>
        <dbReference type="PROSITE-ProRule" id="PRU00283"/>
    </source>
</evidence>
<name>A0A261Y871_9FUNG</name>
<dbReference type="Pfam" id="PF00225">
    <property type="entry name" value="Kinesin"/>
    <property type="match status" value="1"/>
</dbReference>
<feature type="compositionally biased region" description="Basic residues" evidence="7">
    <location>
        <begin position="1354"/>
        <end position="1366"/>
    </location>
</feature>
<accession>A0A261Y871</accession>
<dbReference type="GO" id="GO:0005524">
    <property type="term" value="F:ATP binding"/>
    <property type="evidence" value="ECO:0007669"/>
    <property type="project" value="UniProtKB-UniRule"/>
</dbReference>
<feature type="compositionally biased region" description="Basic and acidic residues" evidence="7">
    <location>
        <begin position="1367"/>
        <end position="1403"/>
    </location>
</feature>
<dbReference type="InterPro" id="IPR019821">
    <property type="entry name" value="Kinesin_motor_CS"/>
</dbReference>
<evidence type="ECO:0000256" key="4">
    <source>
        <dbReference type="ARBA" id="ARBA00023175"/>
    </source>
</evidence>
<dbReference type="GO" id="GO:0000779">
    <property type="term" value="C:condensed chromosome, centromeric region"/>
    <property type="evidence" value="ECO:0007669"/>
    <property type="project" value="UniProtKB-ARBA"/>
</dbReference>
<dbReference type="CDD" id="cd01374">
    <property type="entry name" value="KISc_CENP_E"/>
    <property type="match status" value="1"/>
</dbReference>
<dbReference type="GO" id="GO:0033044">
    <property type="term" value="P:regulation of chromosome organization"/>
    <property type="evidence" value="ECO:0007669"/>
    <property type="project" value="UniProtKB-ARBA"/>
</dbReference>
<feature type="region of interest" description="Disordered" evidence="7">
    <location>
        <begin position="1225"/>
        <end position="1256"/>
    </location>
</feature>
<keyword evidence="10" id="KW-1185">Reference proteome</keyword>
<gene>
    <name evidence="9" type="ORF">BZG36_00143</name>
</gene>
<dbReference type="GO" id="GO:0043515">
    <property type="term" value="F:kinetochore binding"/>
    <property type="evidence" value="ECO:0007669"/>
    <property type="project" value="UniProtKB-ARBA"/>
</dbReference>
<evidence type="ECO:0000313" key="9">
    <source>
        <dbReference type="EMBL" id="OZJ06789.1"/>
    </source>
</evidence>
<feature type="region of interest" description="Disordered" evidence="7">
    <location>
        <begin position="1302"/>
        <end position="1328"/>
    </location>
</feature>
<dbReference type="GO" id="GO:0042327">
    <property type="term" value="P:positive regulation of phosphorylation"/>
    <property type="evidence" value="ECO:0007669"/>
    <property type="project" value="UniProtKB-ARBA"/>
</dbReference>
<dbReference type="PROSITE" id="PS00411">
    <property type="entry name" value="KINESIN_MOTOR_1"/>
    <property type="match status" value="1"/>
</dbReference>
<dbReference type="PANTHER" id="PTHR47968">
    <property type="entry name" value="CENTROMERE PROTEIN E"/>
    <property type="match status" value="1"/>
</dbReference>
<dbReference type="PRINTS" id="PR00380">
    <property type="entry name" value="KINESINHEAVY"/>
</dbReference>
<evidence type="ECO:0000256" key="1">
    <source>
        <dbReference type="ARBA" id="ARBA00022741"/>
    </source>
</evidence>
<reference evidence="9 10" key="1">
    <citation type="journal article" date="2017" name="Mycologia">
        <title>Bifiguratus adelaidae, gen. et sp. nov., a new member of Mucoromycotina in endophytic and soil-dwelling habitats.</title>
        <authorList>
            <person name="Torres-Cruz T.J."/>
            <person name="Billingsley Tobias T.L."/>
            <person name="Almatruk M."/>
            <person name="Hesse C."/>
            <person name="Kuske C.R."/>
            <person name="Desiro A."/>
            <person name="Benucci G.M."/>
            <person name="Bonito G."/>
            <person name="Stajich J.E."/>
            <person name="Dunlap C."/>
            <person name="Arnold A.E."/>
            <person name="Porras-Alfaro A."/>
        </authorList>
    </citation>
    <scope>NUCLEOTIDE SEQUENCE [LARGE SCALE GENOMIC DNA]</scope>
    <source>
        <strain evidence="9 10">AZ0501</strain>
    </source>
</reference>
<dbReference type="GO" id="GO:0008017">
    <property type="term" value="F:microtubule binding"/>
    <property type="evidence" value="ECO:0007669"/>
    <property type="project" value="InterPro"/>
</dbReference>
<feature type="coiled-coil region" evidence="6">
    <location>
        <begin position="790"/>
        <end position="960"/>
    </location>
</feature>
<comment type="similarity">
    <text evidence="5">Belongs to the TRAFAC class myosin-kinesin ATPase superfamily. Kinesin family.</text>
</comment>
<dbReference type="InterPro" id="IPR027640">
    <property type="entry name" value="Kinesin-like_fam"/>
</dbReference>
<keyword evidence="4 5" id="KW-0505">Motor protein</keyword>
<dbReference type="GO" id="GO:0007018">
    <property type="term" value="P:microtubule-based movement"/>
    <property type="evidence" value="ECO:0007669"/>
    <property type="project" value="InterPro"/>
</dbReference>
<proteinExistence type="inferred from homology"/>
<keyword evidence="2 5" id="KW-0067">ATP-binding</keyword>
<dbReference type="OrthoDB" id="3176171at2759"/>
<feature type="binding site" evidence="5">
    <location>
        <begin position="88"/>
        <end position="95"/>
    </location>
    <ligand>
        <name>ATP</name>
        <dbReference type="ChEBI" id="CHEBI:30616"/>
    </ligand>
</feature>
<dbReference type="GO" id="GO:0000278">
    <property type="term" value="P:mitotic cell cycle"/>
    <property type="evidence" value="ECO:0007669"/>
    <property type="project" value="UniProtKB-ARBA"/>
</dbReference>
<keyword evidence="3 6" id="KW-0175">Coiled coil</keyword>
<dbReference type="PANTHER" id="PTHR47968:SF75">
    <property type="entry name" value="CENTROMERE-ASSOCIATED PROTEIN E"/>
    <property type="match status" value="1"/>
</dbReference>
<feature type="coiled-coil region" evidence="6">
    <location>
        <begin position="727"/>
        <end position="761"/>
    </location>
</feature>
<feature type="coiled-coil region" evidence="6">
    <location>
        <begin position="989"/>
        <end position="1058"/>
    </location>
</feature>
<dbReference type="EMBL" id="MVBO01000001">
    <property type="protein sequence ID" value="OZJ06789.1"/>
    <property type="molecule type" value="Genomic_DNA"/>
</dbReference>
<dbReference type="InterPro" id="IPR027417">
    <property type="entry name" value="P-loop_NTPase"/>
</dbReference>
<evidence type="ECO:0000313" key="10">
    <source>
        <dbReference type="Proteomes" id="UP000242875"/>
    </source>
</evidence>
<dbReference type="InterPro" id="IPR001752">
    <property type="entry name" value="Kinesin_motor_dom"/>
</dbReference>
<comment type="caution">
    <text evidence="9">The sequence shown here is derived from an EMBL/GenBank/DDBJ whole genome shotgun (WGS) entry which is preliminary data.</text>
</comment>
<dbReference type="SUPFAM" id="SSF52540">
    <property type="entry name" value="P-loop containing nucleoside triphosphate hydrolases"/>
    <property type="match status" value="1"/>
</dbReference>
<evidence type="ECO:0000256" key="2">
    <source>
        <dbReference type="ARBA" id="ARBA00022840"/>
    </source>
</evidence>
<sequence>MDEGRIKVVIRLRPLNSREKAGGQLNVWRTTEDSIHLVSDSGRAVAGTAYTFDRVFNGADTGTIYDYVGKDIVESATRGVNGTIFAYGQTSSGKTFTMHGSHNTPGIIQLAIRDVFKLIEETTDREFLIQVSYLEIYNEVIRDLLNPENDNLRINEDPKRGVYVGKCTAEAVSNEQRILQLLSVGEKNRRVGETNMNERSSRSHTIFRMHIESRQAKSQQSSEQSPDDASYWTSTLNLVDLAGSERASQSGAEGIRLKEGAHINKSLLALGTVIAKLAENGSENLRGHIPYRDSKMTRILQPSLGGNARTAIICTTTPSSRHADETISTLKFANRAKNIQNKPQVNEEKDGDTSVLSQYRREIDILKQQLQEMSQAPVETDHSSPSDSADLLERLRTQDEEQERLRSMYDKLKSHILTASSPPVDYISKEERRKTWFAGYSNDLNIKSRPRLDEFETESSEVGDMDARTKKRRLVSEDAPLKSLKFDHDILRQQVQAFQRKRESLKVSLQKLCDWDGIDPLDDLPEDLLPLKGHLETMKHALERVHATMTLNAERFAADQSFAIAEKDSLKMELDKVASKHGLLEQAIDMKYRELLEDAHEPNPMDPHQKLDAMSKQASQLSALATSRDAEIAQYLKERNEQSQLALKQVDVILQRFPGQYNYLNLLAKSVQEYTVLERETAKNDHLMAEMVIKCAALTQRLSVKNKKMSNFKKHLTVLRIEHANMKATLQEELQTTKLQVKTIENISAQREKELQDLKADQVTNKGALCSLEEEVKALRSQLSSSTETAISKEQRLATLEEQLKESQARQNDHHKLLEQYEAQIDANNNKIEQFKEKERALEARLADLNEENNREKAFSDSRNAELRALEAIKTELDELKASYEQLQAELAQSQSIVRTSTQSITEYQNKIVILETENESLMHALASERQAVGQQDASVQHLKAENIRLSTNLANADQNFELFACQFLELRQGCDRTFQELGASNERCAEMTNRMNAKEEAFQRLQAEFAMLQEQQGDLEILKEEQAKNIKRLSEQLEQLQAALDQSQASFQHLREERDQWLSKGEESNAKLIIKENETIALQETVAHLEQALENSSATTQSKMRELQKEVDALQLQQKSLIELISKKEGELAPLQSRLSQAITEICTLKDLNGELKATKATNLDTIQTLERRIQKEQAVRADLEARAEKLNNELKAARAEREESQKVWEARLSDARATVANHRKGTPGLERQESSLAKNEARHRLSSPMATPYRPNELSSIARLHSQLDKFRETLRSESSSIYSNPIEGTSLLMRASEQLDAGGSLSSSANESEHEKNPATQMDAQNEYDRTTQAEAECKRLQAELESIKKENHRLRERQKRARERGLKRLTNKENEAASQAEHEEKSPAAKKDDKVETSEFKMNSILQDTQLGERRLMAKTFNFGSRPFSLRN</sequence>
<evidence type="ECO:0000259" key="8">
    <source>
        <dbReference type="PROSITE" id="PS50067"/>
    </source>
</evidence>
<organism evidence="9 10">
    <name type="scientific">Bifiguratus adelaidae</name>
    <dbReference type="NCBI Taxonomy" id="1938954"/>
    <lineage>
        <taxon>Eukaryota</taxon>
        <taxon>Fungi</taxon>
        <taxon>Fungi incertae sedis</taxon>
        <taxon>Mucoromycota</taxon>
        <taxon>Mucoromycotina</taxon>
        <taxon>Endogonomycetes</taxon>
        <taxon>Endogonales</taxon>
        <taxon>Endogonales incertae sedis</taxon>
        <taxon>Bifiguratus</taxon>
    </lineage>
</organism>
<feature type="region of interest" description="Disordered" evidence="7">
    <location>
        <begin position="1352"/>
        <end position="1405"/>
    </location>
</feature>
<protein>
    <recommendedName>
        <fullName evidence="8">Kinesin motor domain-containing protein</fullName>
    </recommendedName>
</protein>
<dbReference type="SMART" id="SM00129">
    <property type="entry name" value="KISc"/>
    <property type="match status" value="1"/>
</dbReference>
<dbReference type="GO" id="GO:1901987">
    <property type="term" value="P:regulation of cell cycle phase transition"/>
    <property type="evidence" value="ECO:0007669"/>
    <property type="project" value="UniProtKB-ARBA"/>
</dbReference>
<evidence type="ECO:0000256" key="6">
    <source>
        <dbReference type="SAM" id="Coils"/>
    </source>
</evidence>
<keyword evidence="1 5" id="KW-0547">Nucleotide-binding</keyword>
<dbReference type="InterPro" id="IPR036961">
    <property type="entry name" value="Kinesin_motor_dom_sf"/>
</dbReference>
<dbReference type="GO" id="GO:0003777">
    <property type="term" value="F:microtubule motor activity"/>
    <property type="evidence" value="ECO:0007669"/>
    <property type="project" value="InterPro"/>
</dbReference>
<feature type="coiled-coil region" evidence="6">
    <location>
        <begin position="1091"/>
        <end position="1125"/>
    </location>
</feature>
<dbReference type="GO" id="GO:0140694">
    <property type="term" value="P:membraneless organelle assembly"/>
    <property type="evidence" value="ECO:0007669"/>
    <property type="project" value="UniProtKB-ARBA"/>
</dbReference>
<dbReference type="GO" id="GO:0008608">
    <property type="term" value="P:attachment of spindle microtubules to kinetochore"/>
    <property type="evidence" value="ECO:0007669"/>
    <property type="project" value="UniProtKB-ARBA"/>
</dbReference>
<dbReference type="Gene3D" id="3.40.850.10">
    <property type="entry name" value="Kinesin motor domain"/>
    <property type="match status" value="1"/>
</dbReference>
<dbReference type="GO" id="GO:0000226">
    <property type="term" value="P:microtubule cytoskeleton organization"/>
    <property type="evidence" value="ECO:0007669"/>
    <property type="project" value="UniProtKB-ARBA"/>
</dbReference>
<dbReference type="PROSITE" id="PS50067">
    <property type="entry name" value="KINESIN_MOTOR_2"/>
    <property type="match status" value="1"/>
</dbReference>